<evidence type="ECO:0000256" key="13">
    <source>
        <dbReference type="HAMAP-Rule" id="MF_01810"/>
    </source>
</evidence>
<dbReference type="Proteomes" id="UP001356170">
    <property type="component" value="Unassembled WGS sequence"/>
</dbReference>
<evidence type="ECO:0000259" key="15">
    <source>
        <dbReference type="Pfam" id="PF14849"/>
    </source>
</evidence>
<comment type="subunit">
    <text evidence="13">Interacts with the Sec translocase complex via SecD. Specifically interacts with transmembrane segments of nascent integral membrane proteins during membrane integration.</text>
</comment>
<dbReference type="InterPro" id="IPR019998">
    <property type="entry name" value="Membr_insert_YidC"/>
</dbReference>
<evidence type="ECO:0000256" key="7">
    <source>
        <dbReference type="ARBA" id="ARBA00022927"/>
    </source>
</evidence>
<dbReference type="PANTHER" id="PTHR12428:SF65">
    <property type="entry name" value="CYTOCHROME C OXIDASE ASSEMBLY PROTEIN COX18, MITOCHONDRIAL"/>
    <property type="match status" value="1"/>
</dbReference>
<keyword evidence="5 13" id="KW-1003">Cell membrane</keyword>
<evidence type="ECO:0000256" key="12">
    <source>
        <dbReference type="ARBA" id="ARBA00033342"/>
    </source>
</evidence>
<dbReference type="CDD" id="cd19961">
    <property type="entry name" value="EcYidC-like_peri"/>
    <property type="match status" value="1"/>
</dbReference>
<feature type="transmembrane region" description="Helical" evidence="13">
    <location>
        <begin position="491"/>
        <end position="509"/>
    </location>
</feature>
<dbReference type="CDD" id="cd20070">
    <property type="entry name" value="5TM_YidC_Alb3"/>
    <property type="match status" value="1"/>
</dbReference>
<evidence type="ECO:0000256" key="2">
    <source>
        <dbReference type="ARBA" id="ARBA00010527"/>
    </source>
</evidence>
<evidence type="ECO:0000256" key="4">
    <source>
        <dbReference type="ARBA" id="ARBA00022448"/>
    </source>
</evidence>
<comment type="subcellular location">
    <subcellularLocation>
        <location evidence="1">Cell inner membrane</location>
        <topology evidence="1">Multi-pass membrane protein</topology>
    </subcellularLocation>
    <subcellularLocation>
        <location evidence="13">Cell membrane</location>
        <topology evidence="13">Multi-pass membrane protein</topology>
    </subcellularLocation>
</comment>
<feature type="domain" description="Membrane insertase YidC/Oxa/ALB C-terminal" evidence="14">
    <location>
        <begin position="381"/>
        <end position="561"/>
    </location>
</feature>
<keyword evidence="10 13" id="KW-0143">Chaperone</keyword>
<dbReference type="InterPro" id="IPR028055">
    <property type="entry name" value="YidC/Oxa/ALB_C"/>
</dbReference>
<keyword evidence="4 13" id="KW-0813">Transport</keyword>
<feature type="transmembrane region" description="Helical" evidence="13">
    <location>
        <begin position="381"/>
        <end position="402"/>
    </location>
</feature>
<keyword evidence="7 13" id="KW-0653">Protein transport</keyword>
<dbReference type="NCBIfam" id="TIGR03593">
    <property type="entry name" value="yidC_nterm"/>
    <property type="match status" value="1"/>
</dbReference>
<dbReference type="HAMAP" id="MF_01810">
    <property type="entry name" value="YidC_type1"/>
    <property type="match status" value="1"/>
</dbReference>
<evidence type="ECO:0000256" key="1">
    <source>
        <dbReference type="ARBA" id="ARBA00004429"/>
    </source>
</evidence>
<sequence>MNQTRTFLIFAWLMVAALLFMNWNSDQRAKQVAAANPQATAATAVKGNSAVPGAAAANNGAVPTAAVPGAATTPGMSAAPAAPSSIEVTTDVLKVRLNGAAVTYAQLLQYPIVKDGKDNVVLMSDAPETYYAAQTGWVGANGAAAPTHEATFVPASAGPYVLAAGQNELKVPFVWRGENGVTVTRTYTFKRGQYAVDVQDVVSNAGTTPWSAFNYRQLSRVPMHLASKGPMHPESYSFNGAAWYSDAEKYDKRAFDKFAKEDALNQPSTGGWIGMLQHHFFSAWIPDTKEPVRFNTATVNTNTGTQYVLREVGNAHTVAPGQQLVNSARLWMGPKRIDLIGAQNVQGLDRAVDYSSFSIFAWIANILFWVLSHIHDLVGNWGWAIVGLTIVIRAVLYPLTAAQYKSAAKMRQFSPRIKQLQERYGDDKQKLQMATMELYRKEKFNPMAGCLPAFLQIPIFMSMYWMLAESVELRHAPWIGWIQDLTARDPFFILPILNVAIMMLTQHFTPIAPGMDPMQVKIMKYMPLAFGLLMLFMPAGLVLYWVVSGLIGLGIMLFINKRVDAQNTGGNVVVS</sequence>
<dbReference type="RefSeq" id="WP_331703249.1">
    <property type="nucleotide sequence ID" value="NZ_JAZHBO010000001.1"/>
</dbReference>
<dbReference type="Gene3D" id="2.70.98.90">
    <property type="match status" value="1"/>
</dbReference>
<evidence type="ECO:0000259" key="14">
    <source>
        <dbReference type="Pfam" id="PF02096"/>
    </source>
</evidence>
<evidence type="ECO:0000256" key="5">
    <source>
        <dbReference type="ARBA" id="ARBA00022475"/>
    </source>
</evidence>
<keyword evidence="8 13" id="KW-1133">Transmembrane helix</keyword>
<gene>
    <name evidence="13 16" type="primary">yidC</name>
    <name evidence="16" type="ORF">V3390_02660</name>
</gene>
<evidence type="ECO:0000313" key="16">
    <source>
        <dbReference type="EMBL" id="MEF2155135.1"/>
    </source>
</evidence>
<reference evidence="16 17" key="1">
    <citation type="submission" date="2024-01" db="EMBL/GenBank/DDBJ databases">
        <title>Novel species of the genus Luteimonas isolated from rivers.</title>
        <authorList>
            <person name="Lu H."/>
        </authorList>
    </citation>
    <scope>NUCLEOTIDE SEQUENCE [LARGE SCALE GENOMIC DNA]</scope>
    <source>
        <strain evidence="16 17">FXH3W</strain>
    </source>
</reference>
<dbReference type="PRINTS" id="PR01900">
    <property type="entry name" value="YIDCPROTEIN"/>
</dbReference>
<accession>A0ABU7UYG3</accession>
<feature type="transmembrane region" description="Helical" evidence="13">
    <location>
        <begin position="357"/>
        <end position="375"/>
    </location>
</feature>
<protein>
    <recommendedName>
        <fullName evidence="3 13">Membrane protein insertase YidC</fullName>
    </recommendedName>
    <alternativeName>
        <fullName evidence="12 13">Foldase YidC</fullName>
    </alternativeName>
    <alternativeName>
        <fullName evidence="11 13">Membrane integrase YidC</fullName>
    </alternativeName>
    <alternativeName>
        <fullName evidence="13">Membrane protein YidC</fullName>
    </alternativeName>
</protein>
<dbReference type="NCBIfam" id="NF002352">
    <property type="entry name" value="PRK01318.1-3"/>
    <property type="match status" value="1"/>
</dbReference>
<comment type="caution">
    <text evidence="16">The sequence shown here is derived from an EMBL/GenBank/DDBJ whole genome shotgun (WGS) entry which is preliminary data.</text>
</comment>
<dbReference type="EMBL" id="JAZHBO010000001">
    <property type="protein sequence ID" value="MEF2155135.1"/>
    <property type="molecule type" value="Genomic_DNA"/>
</dbReference>
<dbReference type="InterPro" id="IPR001708">
    <property type="entry name" value="YidC/ALB3/OXA1/COX18"/>
</dbReference>
<dbReference type="NCBIfam" id="TIGR03592">
    <property type="entry name" value="yidC_oxa1_cterm"/>
    <property type="match status" value="1"/>
</dbReference>
<dbReference type="PANTHER" id="PTHR12428">
    <property type="entry name" value="OXA1"/>
    <property type="match status" value="1"/>
</dbReference>
<dbReference type="Pfam" id="PF14849">
    <property type="entry name" value="YidC_periplas"/>
    <property type="match status" value="1"/>
</dbReference>
<evidence type="ECO:0000313" key="17">
    <source>
        <dbReference type="Proteomes" id="UP001356170"/>
    </source>
</evidence>
<keyword evidence="9 13" id="KW-0472">Membrane</keyword>
<organism evidence="16 17">
    <name type="scientific">Aquilutibacter rugosus</name>
    <dbReference type="NCBI Taxonomy" id="3115820"/>
    <lineage>
        <taxon>Bacteria</taxon>
        <taxon>Pseudomonadati</taxon>
        <taxon>Pseudomonadota</taxon>
        <taxon>Gammaproteobacteria</taxon>
        <taxon>Lysobacterales</taxon>
        <taxon>Lysobacteraceae</taxon>
        <taxon>Aquilutibacter</taxon>
    </lineage>
</organism>
<keyword evidence="17" id="KW-1185">Reference proteome</keyword>
<dbReference type="InterPro" id="IPR047196">
    <property type="entry name" value="YidC_ALB_C"/>
</dbReference>
<dbReference type="PRINTS" id="PR00701">
    <property type="entry name" value="60KDINNERMP"/>
</dbReference>
<dbReference type="InterPro" id="IPR028053">
    <property type="entry name" value="Membr_insert_YidC_N"/>
</dbReference>
<evidence type="ECO:0000256" key="9">
    <source>
        <dbReference type="ARBA" id="ARBA00023136"/>
    </source>
</evidence>
<proteinExistence type="inferred from homology"/>
<dbReference type="Pfam" id="PF02096">
    <property type="entry name" value="60KD_IMP"/>
    <property type="match status" value="1"/>
</dbReference>
<evidence type="ECO:0000256" key="10">
    <source>
        <dbReference type="ARBA" id="ARBA00023186"/>
    </source>
</evidence>
<evidence type="ECO:0000256" key="3">
    <source>
        <dbReference type="ARBA" id="ARBA00015325"/>
    </source>
</evidence>
<comment type="function">
    <text evidence="13">Required for the insertion and/or proper folding and/or complex formation of integral membrane proteins into the membrane. Involved in integration of membrane proteins that insert both dependently and independently of the Sec translocase complex, as well as at least some lipoproteins. Aids folding of multispanning membrane proteins.</text>
</comment>
<comment type="similarity">
    <text evidence="2 13">Belongs to the OXA1/ALB3/YidC family. Type 1 subfamily.</text>
</comment>
<dbReference type="InterPro" id="IPR038221">
    <property type="entry name" value="YidC_periplasmic_sf"/>
</dbReference>
<feature type="domain" description="Membrane insertase YidC N-terminal" evidence="15">
    <location>
        <begin position="86"/>
        <end position="370"/>
    </location>
</feature>
<name>A0ABU7UYG3_9GAMM</name>
<evidence type="ECO:0000256" key="11">
    <source>
        <dbReference type="ARBA" id="ARBA00033245"/>
    </source>
</evidence>
<evidence type="ECO:0000256" key="8">
    <source>
        <dbReference type="ARBA" id="ARBA00022989"/>
    </source>
</evidence>
<keyword evidence="6 13" id="KW-0812">Transmembrane</keyword>
<evidence type="ECO:0000256" key="6">
    <source>
        <dbReference type="ARBA" id="ARBA00022692"/>
    </source>
</evidence>
<feature type="transmembrane region" description="Helical" evidence="13">
    <location>
        <begin position="6"/>
        <end position="23"/>
    </location>
</feature>
<feature type="transmembrane region" description="Helical" evidence="13">
    <location>
        <begin position="530"/>
        <end position="559"/>
    </location>
</feature>